<feature type="compositionally biased region" description="Basic residues" evidence="7">
    <location>
        <begin position="193"/>
        <end position="205"/>
    </location>
</feature>
<dbReference type="InterPro" id="IPR013325">
    <property type="entry name" value="RNA_pol_sigma_r2"/>
</dbReference>
<accession>A0ABR9JND2</accession>
<evidence type="ECO:0000256" key="6">
    <source>
        <dbReference type="ARBA" id="ARBA00023163"/>
    </source>
</evidence>
<dbReference type="InterPro" id="IPR007627">
    <property type="entry name" value="RNA_pol_sigma70_r2"/>
</dbReference>
<evidence type="ECO:0000259" key="8">
    <source>
        <dbReference type="PROSITE" id="PS50932"/>
    </source>
</evidence>
<keyword evidence="4" id="KW-0731">Sigma factor</keyword>
<keyword evidence="5" id="KW-0238">DNA-binding</keyword>
<dbReference type="PANTHER" id="PTHR30146:SF148">
    <property type="entry name" value="HTH-TYPE TRANSCRIPTIONAL REPRESSOR PURR-RELATED"/>
    <property type="match status" value="1"/>
</dbReference>
<sequence length="456" mass="48697">MSNPGRVNAVTAARVAEVAARLGYRTNTLARALPSGRTDTLALFVSDITNPHFFGVVRGAEHQARAAGCTLIVGDTEESPEVEARNIERLGPSVDGFVIAASRMSDEEITKLSAGHRLTLISRRVAGVPSVIVEHTEGTRQIVEHLASLGHRSIVFFAGPPRSRPGARRRESLAGRRHAAGRARPPRGPPRPRPGRPRLAPRHPPLHGPRPALTGAAGKSGKGRERRGRVRGIRGRPSRSHPKARKAPFMGEPLTADPPGGGPAPADTAAAVRASLDDPERFGEIFDAYFAEIRGYTARRLGPDVGADVASQTFLEAFRVRHRYDPSRAGVRTWLYGIATKLVAKHRRGEVRGLRARERLGPGPVGPAEGHAEQVDARVSAQGVRGRLAGAIANLSAGERDVLLLVALADLGHQEIAAALGIPYGTVGSRLSRARKKLRKALGGTNPMHDMENGHG</sequence>
<dbReference type="SUPFAM" id="SSF53822">
    <property type="entry name" value="Periplasmic binding protein-like I"/>
    <property type="match status" value="1"/>
</dbReference>
<dbReference type="SUPFAM" id="SSF88946">
    <property type="entry name" value="Sigma2 domain of RNA polymerase sigma factors"/>
    <property type="match status" value="1"/>
</dbReference>
<dbReference type="InterPro" id="IPR000843">
    <property type="entry name" value="HTH_LacI"/>
</dbReference>
<dbReference type="CDD" id="cd06267">
    <property type="entry name" value="PBP1_LacI_sugar_binding-like"/>
    <property type="match status" value="1"/>
</dbReference>
<dbReference type="InterPro" id="IPR010982">
    <property type="entry name" value="Lambda_DNA-bd_dom_sf"/>
</dbReference>
<evidence type="ECO:0000256" key="3">
    <source>
        <dbReference type="ARBA" id="ARBA00023015"/>
    </source>
</evidence>
<dbReference type="InterPro" id="IPR036388">
    <property type="entry name" value="WH-like_DNA-bd_sf"/>
</dbReference>
<organism evidence="9 10">
    <name type="scientific">Actinomadura algeriensis</name>
    <dbReference type="NCBI Taxonomy" id="1679523"/>
    <lineage>
        <taxon>Bacteria</taxon>
        <taxon>Bacillati</taxon>
        <taxon>Actinomycetota</taxon>
        <taxon>Actinomycetes</taxon>
        <taxon>Streptosporangiales</taxon>
        <taxon>Thermomonosporaceae</taxon>
        <taxon>Actinomadura</taxon>
    </lineage>
</organism>
<comment type="similarity">
    <text evidence="1">Belongs to the sigma-70 factor family. ECF subfamily.</text>
</comment>
<dbReference type="InterPro" id="IPR013324">
    <property type="entry name" value="RNA_pol_sigma_r3/r4-like"/>
</dbReference>
<dbReference type="InterPro" id="IPR028082">
    <property type="entry name" value="Peripla_BP_I"/>
</dbReference>
<evidence type="ECO:0000256" key="1">
    <source>
        <dbReference type="ARBA" id="ARBA00010641"/>
    </source>
</evidence>
<dbReference type="RefSeq" id="WP_318784014.1">
    <property type="nucleotide sequence ID" value="NZ_JADBDZ010000001.1"/>
</dbReference>
<dbReference type="InterPro" id="IPR013249">
    <property type="entry name" value="RNA_pol_sigma70_r4_t2"/>
</dbReference>
<evidence type="ECO:0000256" key="4">
    <source>
        <dbReference type="ARBA" id="ARBA00023082"/>
    </source>
</evidence>
<feature type="compositionally biased region" description="Basic residues" evidence="7">
    <location>
        <begin position="224"/>
        <end position="246"/>
    </location>
</feature>
<dbReference type="Gene3D" id="1.10.260.40">
    <property type="entry name" value="lambda repressor-like DNA-binding domains"/>
    <property type="match status" value="1"/>
</dbReference>
<dbReference type="Gene3D" id="1.10.10.10">
    <property type="entry name" value="Winged helix-like DNA-binding domain superfamily/Winged helix DNA-binding domain"/>
    <property type="match status" value="1"/>
</dbReference>
<dbReference type="InterPro" id="IPR014284">
    <property type="entry name" value="RNA_pol_sigma-70_dom"/>
</dbReference>
<name>A0ABR9JND2_9ACTN</name>
<feature type="compositionally biased region" description="Basic residues" evidence="7">
    <location>
        <begin position="175"/>
        <end position="185"/>
    </location>
</feature>
<evidence type="ECO:0000313" key="9">
    <source>
        <dbReference type="EMBL" id="MBE1532057.1"/>
    </source>
</evidence>
<dbReference type="PROSITE" id="PS50932">
    <property type="entry name" value="HTH_LACI_2"/>
    <property type="match status" value="1"/>
</dbReference>
<feature type="domain" description="HTH lacI-type" evidence="8">
    <location>
        <begin position="1"/>
        <end position="35"/>
    </location>
</feature>
<dbReference type="Pfam" id="PF00532">
    <property type="entry name" value="Peripla_BP_1"/>
    <property type="match status" value="1"/>
</dbReference>
<evidence type="ECO:0000256" key="2">
    <source>
        <dbReference type="ARBA" id="ARBA00022491"/>
    </source>
</evidence>
<keyword evidence="2" id="KW-0678">Repressor</keyword>
<keyword evidence="3" id="KW-0805">Transcription regulation</keyword>
<dbReference type="NCBIfam" id="TIGR02937">
    <property type="entry name" value="sigma70-ECF"/>
    <property type="match status" value="1"/>
</dbReference>
<dbReference type="SUPFAM" id="SSF88659">
    <property type="entry name" value="Sigma3 and sigma4 domains of RNA polymerase sigma factors"/>
    <property type="match status" value="1"/>
</dbReference>
<dbReference type="SMART" id="SM00354">
    <property type="entry name" value="HTH_LACI"/>
    <property type="match status" value="1"/>
</dbReference>
<feature type="compositionally biased region" description="Low complexity" evidence="7">
    <location>
        <begin position="209"/>
        <end position="219"/>
    </location>
</feature>
<reference evidence="9 10" key="1">
    <citation type="submission" date="2020-10" db="EMBL/GenBank/DDBJ databases">
        <title>Sequencing the genomes of 1000 actinobacteria strains.</title>
        <authorList>
            <person name="Klenk H.-P."/>
        </authorList>
    </citation>
    <scope>NUCLEOTIDE SEQUENCE [LARGE SCALE GENOMIC DNA]</scope>
    <source>
        <strain evidence="9 10">DSM 46744</strain>
    </source>
</reference>
<dbReference type="Pfam" id="PF04542">
    <property type="entry name" value="Sigma70_r2"/>
    <property type="match status" value="1"/>
</dbReference>
<comment type="caution">
    <text evidence="9">The sequence shown here is derived from an EMBL/GenBank/DDBJ whole genome shotgun (WGS) entry which is preliminary data.</text>
</comment>
<gene>
    <name evidence="9" type="ORF">H4W34_001890</name>
</gene>
<dbReference type="Gene3D" id="1.10.1740.10">
    <property type="match status" value="1"/>
</dbReference>
<dbReference type="InterPro" id="IPR001761">
    <property type="entry name" value="Peripla_BP/Lac1_sug-bd_dom"/>
</dbReference>
<evidence type="ECO:0000256" key="7">
    <source>
        <dbReference type="SAM" id="MobiDB-lite"/>
    </source>
</evidence>
<evidence type="ECO:0000256" key="5">
    <source>
        <dbReference type="ARBA" id="ARBA00023125"/>
    </source>
</evidence>
<dbReference type="Proteomes" id="UP000627838">
    <property type="component" value="Unassembled WGS sequence"/>
</dbReference>
<feature type="region of interest" description="Disordered" evidence="7">
    <location>
        <begin position="157"/>
        <end position="267"/>
    </location>
</feature>
<proteinExistence type="inferred from homology"/>
<evidence type="ECO:0000313" key="10">
    <source>
        <dbReference type="Proteomes" id="UP000627838"/>
    </source>
</evidence>
<protein>
    <submittedName>
        <fullName evidence="9">RNA polymerase sigma factor (Sigma-70 family)</fullName>
    </submittedName>
</protein>
<dbReference type="PANTHER" id="PTHR30146">
    <property type="entry name" value="LACI-RELATED TRANSCRIPTIONAL REPRESSOR"/>
    <property type="match status" value="1"/>
</dbReference>
<dbReference type="Gene3D" id="3.40.50.2300">
    <property type="match status" value="1"/>
</dbReference>
<dbReference type="EMBL" id="JADBDZ010000001">
    <property type="protein sequence ID" value="MBE1532057.1"/>
    <property type="molecule type" value="Genomic_DNA"/>
</dbReference>
<dbReference type="Pfam" id="PF08281">
    <property type="entry name" value="Sigma70_r4_2"/>
    <property type="match status" value="1"/>
</dbReference>
<keyword evidence="6" id="KW-0804">Transcription</keyword>
<dbReference type="CDD" id="cd06171">
    <property type="entry name" value="Sigma70_r4"/>
    <property type="match status" value="1"/>
</dbReference>
<keyword evidence="10" id="KW-1185">Reference proteome</keyword>